<organism evidence="2">
    <name type="scientific">Phytophthora nicotianae</name>
    <name type="common">Potato buckeye rot agent</name>
    <name type="synonym">Phytophthora parasitica</name>
    <dbReference type="NCBI Taxonomy" id="4792"/>
    <lineage>
        <taxon>Eukaryota</taxon>
        <taxon>Sar</taxon>
        <taxon>Stramenopiles</taxon>
        <taxon>Oomycota</taxon>
        <taxon>Peronosporomycetes</taxon>
        <taxon>Peronosporales</taxon>
        <taxon>Peronosporaceae</taxon>
        <taxon>Phytophthora</taxon>
    </lineage>
</organism>
<evidence type="ECO:0000313" key="3">
    <source>
        <dbReference type="EMBL" id="ETL33023.1"/>
    </source>
</evidence>
<dbReference type="EMBL" id="KI674661">
    <property type="protein sequence ID" value="ETL33023.1"/>
    <property type="molecule type" value="Genomic_DNA"/>
</dbReference>
<gene>
    <name evidence="2" type="ORF">L915_14555</name>
    <name evidence="3" type="ORF">L916_14460</name>
</gene>
<sequence>MGDIDTSASYQQLRSTSVHGWSPETNFTRISRRRPPRWEAASA</sequence>
<feature type="compositionally biased region" description="Polar residues" evidence="1">
    <location>
        <begin position="1"/>
        <end position="29"/>
    </location>
</feature>
<reference evidence="2" key="1">
    <citation type="submission" date="2013-11" db="EMBL/GenBank/DDBJ databases">
        <title>The Genome Sequence of Phytophthora parasitica CJ02B3.</title>
        <authorList>
            <consortium name="The Broad Institute Genomics Platform"/>
            <person name="Russ C."/>
            <person name="Tyler B."/>
            <person name="Panabieres F."/>
            <person name="Shan W."/>
            <person name="Tripathy S."/>
            <person name="Grunwald N."/>
            <person name="Machado M."/>
            <person name="Johnson C.S."/>
            <person name="Arredondo F."/>
            <person name="Hong C."/>
            <person name="Coffey M."/>
            <person name="Young S.K."/>
            <person name="Zeng Q."/>
            <person name="Gargeya S."/>
            <person name="Fitzgerald M."/>
            <person name="Abouelleil A."/>
            <person name="Alvarado L."/>
            <person name="Chapman S.B."/>
            <person name="Gainer-Dewar J."/>
            <person name="Goldberg J."/>
            <person name="Griggs A."/>
            <person name="Gujja S."/>
            <person name="Hansen M."/>
            <person name="Howarth C."/>
            <person name="Imamovic A."/>
            <person name="Ireland A."/>
            <person name="Larimer J."/>
            <person name="McCowan C."/>
            <person name="Murphy C."/>
            <person name="Pearson M."/>
            <person name="Poon T.W."/>
            <person name="Priest M."/>
            <person name="Roberts A."/>
            <person name="Saif S."/>
            <person name="Shea T."/>
            <person name="Sykes S."/>
            <person name="Wortman J."/>
            <person name="Nusbaum C."/>
            <person name="Birren B."/>
        </authorList>
    </citation>
    <scope>NUCLEOTIDE SEQUENCE [LARGE SCALE GENOMIC DNA]</scope>
    <source>
        <strain evidence="2">CJ02B3</strain>
    </source>
</reference>
<evidence type="ECO:0000313" key="2">
    <source>
        <dbReference type="EMBL" id="ETK79604.1"/>
    </source>
</evidence>
<dbReference type="EMBL" id="KI687898">
    <property type="protein sequence ID" value="ETK79604.1"/>
    <property type="molecule type" value="Genomic_DNA"/>
</dbReference>
<protein>
    <submittedName>
        <fullName evidence="2">Uncharacterized protein</fullName>
    </submittedName>
</protein>
<dbReference type="AlphaFoldDB" id="W2G9K1"/>
<dbReference type="Proteomes" id="UP000053864">
    <property type="component" value="Unassembled WGS sequence"/>
</dbReference>
<proteinExistence type="predicted"/>
<dbReference type="Proteomes" id="UP000053236">
    <property type="component" value="Unassembled WGS sequence"/>
</dbReference>
<reference evidence="3" key="2">
    <citation type="submission" date="2013-11" db="EMBL/GenBank/DDBJ databases">
        <title>The Genome Sequence of Phytophthora parasitica CJ05E6.</title>
        <authorList>
            <consortium name="The Broad Institute Genomics Platform"/>
            <person name="Russ C."/>
            <person name="Tyler B."/>
            <person name="Panabieres F."/>
            <person name="Shan W."/>
            <person name="Tripathy S."/>
            <person name="Grunwald N."/>
            <person name="Machado M."/>
            <person name="Johnson C.S."/>
            <person name="Arredondo F."/>
            <person name="Hong C."/>
            <person name="Coffey M."/>
            <person name="Young S.K."/>
            <person name="Zeng Q."/>
            <person name="Gargeya S."/>
            <person name="Fitzgerald M."/>
            <person name="Abouelleil A."/>
            <person name="Alvarado L."/>
            <person name="Chapman S.B."/>
            <person name="Gainer-Dewar J."/>
            <person name="Goldberg J."/>
            <person name="Griggs A."/>
            <person name="Gujja S."/>
            <person name="Hansen M."/>
            <person name="Howarth C."/>
            <person name="Imamovic A."/>
            <person name="Ireland A."/>
            <person name="Larimer J."/>
            <person name="McCowan C."/>
            <person name="Murphy C."/>
            <person name="Pearson M."/>
            <person name="Poon T.W."/>
            <person name="Priest M."/>
            <person name="Roberts A."/>
            <person name="Saif S."/>
            <person name="Shea T."/>
            <person name="Sykes S."/>
            <person name="Wortman J."/>
            <person name="Nusbaum C."/>
            <person name="Birren B."/>
        </authorList>
    </citation>
    <scope>NUCLEOTIDE SEQUENCE [LARGE SCALE GENOMIC DNA]</scope>
    <source>
        <strain evidence="3">CJ05E6</strain>
    </source>
</reference>
<feature type="region of interest" description="Disordered" evidence="1">
    <location>
        <begin position="1"/>
        <end position="43"/>
    </location>
</feature>
<evidence type="ECO:0000256" key="1">
    <source>
        <dbReference type="SAM" id="MobiDB-lite"/>
    </source>
</evidence>
<accession>W2G9K1</accession>
<name>W2G9K1_PHYNI</name>